<dbReference type="Proteomes" id="UP000053841">
    <property type="component" value="Unassembled WGS sequence"/>
</dbReference>
<dbReference type="GeneID" id="19153444"/>
<protein>
    <submittedName>
        <fullName evidence="2">Uncharacterized protein</fullName>
    </submittedName>
</protein>
<dbReference type="EMBL" id="KI964587">
    <property type="protein sequence ID" value="EUC34653.1"/>
    <property type="molecule type" value="Genomic_DNA"/>
</dbReference>
<feature type="transmembrane region" description="Helical" evidence="1">
    <location>
        <begin position="20"/>
        <end position="43"/>
    </location>
</feature>
<reference evidence="2 3" key="1">
    <citation type="journal article" date="2013" name="PLoS Genet.">
        <title>Comparative genome structure, secondary metabolite, and effector coding capacity across Cochliobolus pathogens.</title>
        <authorList>
            <person name="Condon B.J."/>
            <person name="Leng Y."/>
            <person name="Wu D."/>
            <person name="Bushley K.E."/>
            <person name="Ohm R.A."/>
            <person name="Otillar R."/>
            <person name="Martin J."/>
            <person name="Schackwitz W."/>
            <person name="Grimwood J."/>
            <person name="MohdZainudin N."/>
            <person name="Xue C."/>
            <person name="Wang R."/>
            <person name="Manning V.A."/>
            <person name="Dhillon B."/>
            <person name="Tu Z.J."/>
            <person name="Steffenson B.J."/>
            <person name="Salamov A."/>
            <person name="Sun H."/>
            <person name="Lowry S."/>
            <person name="LaButti K."/>
            <person name="Han J."/>
            <person name="Copeland A."/>
            <person name="Lindquist E."/>
            <person name="Barry K."/>
            <person name="Schmutz J."/>
            <person name="Baker S.E."/>
            <person name="Ciuffetti L.M."/>
            <person name="Grigoriev I.V."/>
            <person name="Zhong S."/>
            <person name="Turgeon B.G."/>
        </authorList>
    </citation>
    <scope>NUCLEOTIDE SEQUENCE [LARGE SCALE GENOMIC DNA]</scope>
    <source>
        <strain evidence="2 3">26-R-13</strain>
    </source>
</reference>
<organism evidence="2 3">
    <name type="scientific">Cochliobolus carbonum (strain 26-R-13)</name>
    <name type="common">Maize leaf spot fungus</name>
    <name type="synonym">Bipolaris zeicola</name>
    <dbReference type="NCBI Taxonomy" id="930089"/>
    <lineage>
        <taxon>Eukaryota</taxon>
        <taxon>Fungi</taxon>
        <taxon>Dikarya</taxon>
        <taxon>Ascomycota</taxon>
        <taxon>Pezizomycotina</taxon>
        <taxon>Dothideomycetes</taxon>
        <taxon>Pleosporomycetidae</taxon>
        <taxon>Pleosporales</taxon>
        <taxon>Pleosporineae</taxon>
        <taxon>Pleosporaceae</taxon>
        <taxon>Bipolaris</taxon>
    </lineage>
</organism>
<keyword evidence="1" id="KW-1133">Transmembrane helix</keyword>
<dbReference type="KEGG" id="bze:COCCADRAFT_92775"/>
<keyword evidence="1" id="KW-0472">Membrane</keyword>
<evidence type="ECO:0000313" key="3">
    <source>
        <dbReference type="Proteomes" id="UP000053841"/>
    </source>
</evidence>
<evidence type="ECO:0000256" key="1">
    <source>
        <dbReference type="SAM" id="Phobius"/>
    </source>
</evidence>
<keyword evidence="3" id="KW-1185">Reference proteome</keyword>
<dbReference type="HOGENOM" id="CLU_2412956_0_0_1"/>
<gene>
    <name evidence="2" type="ORF">COCCADRAFT_92775</name>
</gene>
<dbReference type="AlphaFoldDB" id="W6Y9J7"/>
<keyword evidence="1" id="KW-0812">Transmembrane</keyword>
<accession>W6Y9J7</accession>
<dbReference type="RefSeq" id="XP_007711001.1">
    <property type="nucleotide sequence ID" value="XM_007712811.1"/>
</dbReference>
<proteinExistence type="predicted"/>
<sequence>MTQSVFKNFDNREFRPETSLGVIGIPNFPISAQHLVILHYFFFIQKLGRCVLSTLNLECRISRRWRGILIVDKLRVVTTTTMSNRSSPPFVL</sequence>
<name>W6Y9J7_COCC2</name>
<evidence type="ECO:0000313" key="2">
    <source>
        <dbReference type="EMBL" id="EUC34653.1"/>
    </source>
</evidence>